<feature type="compositionally biased region" description="Basic residues" evidence="1">
    <location>
        <begin position="102"/>
        <end position="113"/>
    </location>
</feature>
<feature type="compositionally biased region" description="Low complexity" evidence="1">
    <location>
        <begin position="68"/>
        <end position="88"/>
    </location>
</feature>
<name>A0A8H4PIV0_9HYPO</name>
<keyword evidence="3" id="KW-1185">Reference proteome</keyword>
<evidence type="ECO:0000313" key="2">
    <source>
        <dbReference type="EMBL" id="KAF4503891.1"/>
    </source>
</evidence>
<protein>
    <submittedName>
        <fullName evidence="2">Uncharacterized protein</fullName>
    </submittedName>
</protein>
<dbReference type="EMBL" id="JAAVMX010000013">
    <property type="protein sequence ID" value="KAF4503891.1"/>
    <property type="molecule type" value="Genomic_DNA"/>
</dbReference>
<feature type="region of interest" description="Disordered" evidence="1">
    <location>
        <begin position="1"/>
        <end position="40"/>
    </location>
</feature>
<proteinExistence type="predicted"/>
<organism evidence="2 3">
    <name type="scientific">Ophiocordyceps sinensis</name>
    <dbReference type="NCBI Taxonomy" id="72228"/>
    <lineage>
        <taxon>Eukaryota</taxon>
        <taxon>Fungi</taxon>
        <taxon>Dikarya</taxon>
        <taxon>Ascomycota</taxon>
        <taxon>Pezizomycotina</taxon>
        <taxon>Sordariomycetes</taxon>
        <taxon>Hypocreomycetidae</taxon>
        <taxon>Hypocreales</taxon>
        <taxon>Ophiocordycipitaceae</taxon>
        <taxon>Ophiocordyceps</taxon>
    </lineage>
</organism>
<sequence>MPSLRRILPNPRPDPKTVVALPSGMPSLRQILPNPRPDPKMVAAPMPTHLADLASMALYGFGAIPTIGSADSAGDGDNDGSSNQGDSGELTTAVATDSERPLKRRLRPRKARD</sequence>
<feature type="region of interest" description="Disordered" evidence="1">
    <location>
        <begin position="67"/>
        <end position="113"/>
    </location>
</feature>
<comment type="caution">
    <text evidence="2">The sequence shown here is derived from an EMBL/GenBank/DDBJ whole genome shotgun (WGS) entry which is preliminary data.</text>
</comment>
<accession>A0A8H4PIV0</accession>
<reference evidence="2 3" key="1">
    <citation type="journal article" date="2020" name="Genome Biol. Evol.">
        <title>A new high-quality draft genome assembly of the Chinese cordyceps Ophiocordyceps sinensis.</title>
        <authorList>
            <person name="Shu R."/>
            <person name="Zhang J."/>
            <person name="Meng Q."/>
            <person name="Zhang H."/>
            <person name="Zhou G."/>
            <person name="Li M."/>
            <person name="Wu P."/>
            <person name="Zhao Y."/>
            <person name="Chen C."/>
            <person name="Qin Q."/>
        </authorList>
    </citation>
    <scope>NUCLEOTIDE SEQUENCE [LARGE SCALE GENOMIC DNA]</scope>
    <source>
        <strain evidence="2 3">IOZ07</strain>
    </source>
</reference>
<dbReference type="AlphaFoldDB" id="A0A8H4PIV0"/>
<evidence type="ECO:0000313" key="3">
    <source>
        <dbReference type="Proteomes" id="UP000557566"/>
    </source>
</evidence>
<dbReference type="Proteomes" id="UP000557566">
    <property type="component" value="Unassembled WGS sequence"/>
</dbReference>
<gene>
    <name evidence="2" type="ORF">G6O67_008827</name>
</gene>
<evidence type="ECO:0000256" key="1">
    <source>
        <dbReference type="SAM" id="MobiDB-lite"/>
    </source>
</evidence>